<dbReference type="Proteomes" id="UP000824120">
    <property type="component" value="Chromosome 4"/>
</dbReference>
<dbReference type="EMBL" id="JACXVP010000004">
    <property type="protein sequence ID" value="KAG5610870.1"/>
    <property type="molecule type" value="Genomic_DNA"/>
</dbReference>
<reference evidence="2 3" key="1">
    <citation type="submission" date="2020-09" db="EMBL/GenBank/DDBJ databases">
        <title>De no assembly of potato wild relative species, Solanum commersonii.</title>
        <authorList>
            <person name="Cho K."/>
        </authorList>
    </citation>
    <scope>NUCLEOTIDE SEQUENCE [LARGE SCALE GENOMIC DNA]</scope>
    <source>
        <strain evidence="2">LZ3.2</strain>
        <tissue evidence="2">Leaf</tissue>
    </source>
</reference>
<name>A0A9J5ZIV7_SOLCO</name>
<dbReference type="AlphaFoldDB" id="A0A9J5ZIV7"/>
<protein>
    <submittedName>
        <fullName evidence="2">Uncharacterized protein</fullName>
    </submittedName>
</protein>
<feature type="region of interest" description="Disordered" evidence="1">
    <location>
        <begin position="35"/>
        <end position="98"/>
    </location>
</feature>
<keyword evidence="3" id="KW-1185">Reference proteome</keyword>
<comment type="caution">
    <text evidence="2">The sequence shown here is derived from an EMBL/GenBank/DDBJ whole genome shotgun (WGS) entry which is preliminary data.</text>
</comment>
<accession>A0A9J5ZIV7</accession>
<sequence length="98" mass="11359">MNLLDQKYEFSTISQPHFAYSVTYGIHQSFGADPNEHRYRSFDESSSSQRHIESSHNQYEICDENLEECEPPEDDGESKTIESEFDENTEDLTQNDTG</sequence>
<proteinExistence type="predicted"/>
<gene>
    <name evidence="2" type="ORF">H5410_022151</name>
</gene>
<evidence type="ECO:0000313" key="2">
    <source>
        <dbReference type="EMBL" id="KAG5610870.1"/>
    </source>
</evidence>
<feature type="compositionally biased region" description="Acidic residues" evidence="1">
    <location>
        <begin position="61"/>
        <end position="76"/>
    </location>
</feature>
<evidence type="ECO:0000313" key="3">
    <source>
        <dbReference type="Proteomes" id="UP000824120"/>
    </source>
</evidence>
<organism evidence="2 3">
    <name type="scientific">Solanum commersonii</name>
    <name type="common">Commerson's wild potato</name>
    <name type="synonym">Commerson's nightshade</name>
    <dbReference type="NCBI Taxonomy" id="4109"/>
    <lineage>
        <taxon>Eukaryota</taxon>
        <taxon>Viridiplantae</taxon>
        <taxon>Streptophyta</taxon>
        <taxon>Embryophyta</taxon>
        <taxon>Tracheophyta</taxon>
        <taxon>Spermatophyta</taxon>
        <taxon>Magnoliopsida</taxon>
        <taxon>eudicotyledons</taxon>
        <taxon>Gunneridae</taxon>
        <taxon>Pentapetalae</taxon>
        <taxon>asterids</taxon>
        <taxon>lamiids</taxon>
        <taxon>Solanales</taxon>
        <taxon>Solanaceae</taxon>
        <taxon>Solanoideae</taxon>
        <taxon>Solaneae</taxon>
        <taxon>Solanum</taxon>
    </lineage>
</organism>
<evidence type="ECO:0000256" key="1">
    <source>
        <dbReference type="SAM" id="MobiDB-lite"/>
    </source>
</evidence>